<dbReference type="SUPFAM" id="SSF58113">
    <property type="entry name" value="Apolipoprotein A-I"/>
    <property type="match status" value="1"/>
</dbReference>
<dbReference type="AlphaFoldDB" id="A0A1Y2G7G5"/>
<dbReference type="Proteomes" id="UP000193467">
    <property type="component" value="Unassembled WGS sequence"/>
</dbReference>
<evidence type="ECO:0000313" key="1">
    <source>
        <dbReference type="EMBL" id="ORY92508.1"/>
    </source>
</evidence>
<name>A0A1Y2G7G5_9BASI</name>
<dbReference type="OrthoDB" id="2535620at2759"/>
<keyword evidence="2" id="KW-1185">Reference proteome</keyword>
<sequence length="277" mass="30168">MSGPTATELNTAAIPGTENMPRQHSYERVQTYPVVKDTLAQAYSLVQSNTYSTAIYDRATALAVSILQRLEPLQNRLPLETVDGYANQTLDYVEKRFPQVKSDTADLYKQARQPADQAAGIAKAYADGIQSRISPVTNELSARIVQGQETIHALQERLNSTIAALPHDKQSATDAINSVFREAESLSAYITTNVKELPATAQAKAQPLIDGLTEATAHIKAEIVKPDTPISQKASNILKYSQEQLTPLLTSIKDLVTKKKAEVAAEAEKQTPTVNGH</sequence>
<dbReference type="InParanoid" id="A0A1Y2G7G5"/>
<dbReference type="Gene3D" id="1.20.120.20">
    <property type="entry name" value="Apolipoprotein"/>
    <property type="match status" value="1"/>
</dbReference>
<evidence type="ECO:0008006" key="3">
    <source>
        <dbReference type="Google" id="ProtNLM"/>
    </source>
</evidence>
<dbReference type="STRING" id="106004.A0A1Y2G7G5"/>
<evidence type="ECO:0000313" key="2">
    <source>
        <dbReference type="Proteomes" id="UP000193467"/>
    </source>
</evidence>
<proteinExistence type="predicted"/>
<gene>
    <name evidence="1" type="ORF">BCR35DRAFT_297946</name>
</gene>
<comment type="caution">
    <text evidence="1">The sequence shown here is derived from an EMBL/GenBank/DDBJ whole genome shotgun (WGS) entry which is preliminary data.</text>
</comment>
<dbReference type="EMBL" id="MCGR01000001">
    <property type="protein sequence ID" value="ORY92508.1"/>
    <property type="molecule type" value="Genomic_DNA"/>
</dbReference>
<reference evidence="1 2" key="1">
    <citation type="submission" date="2016-07" db="EMBL/GenBank/DDBJ databases">
        <title>Pervasive Adenine N6-methylation of Active Genes in Fungi.</title>
        <authorList>
            <consortium name="DOE Joint Genome Institute"/>
            <person name="Mondo S.J."/>
            <person name="Dannebaum R.O."/>
            <person name="Kuo R.C."/>
            <person name="Labutti K."/>
            <person name="Haridas S."/>
            <person name="Kuo A."/>
            <person name="Salamov A."/>
            <person name="Ahrendt S.R."/>
            <person name="Lipzen A."/>
            <person name="Sullivan W."/>
            <person name="Andreopoulos W.B."/>
            <person name="Clum A."/>
            <person name="Lindquist E."/>
            <person name="Daum C."/>
            <person name="Ramamoorthy G.K."/>
            <person name="Gryganskyi A."/>
            <person name="Culley D."/>
            <person name="Magnuson J.K."/>
            <person name="James T.Y."/>
            <person name="O'Malley M.A."/>
            <person name="Stajich J.E."/>
            <person name="Spatafora J.W."/>
            <person name="Visel A."/>
            <person name="Grigoriev I.V."/>
        </authorList>
    </citation>
    <scope>NUCLEOTIDE SEQUENCE [LARGE SCALE GENOMIC DNA]</scope>
    <source>
        <strain evidence="1 2">62-1032</strain>
    </source>
</reference>
<organism evidence="1 2">
    <name type="scientific">Leucosporidium creatinivorum</name>
    <dbReference type="NCBI Taxonomy" id="106004"/>
    <lineage>
        <taxon>Eukaryota</taxon>
        <taxon>Fungi</taxon>
        <taxon>Dikarya</taxon>
        <taxon>Basidiomycota</taxon>
        <taxon>Pucciniomycotina</taxon>
        <taxon>Microbotryomycetes</taxon>
        <taxon>Leucosporidiales</taxon>
        <taxon>Leucosporidium</taxon>
    </lineage>
</organism>
<accession>A0A1Y2G7G5</accession>
<protein>
    <recommendedName>
        <fullName evidence="3">Lipid droplet-associated perilipin protein</fullName>
    </recommendedName>
</protein>